<accession>D4F939</accession>
<feature type="transmembrane region" description="Helical" evidence="1">
    <location>
        <begin position="38"/>
        <end position="63"/>
    </location>
</feature>
<evidence type="ECO:0000313" key="3">
    <source>
        <dbReference type="Proteomes" id="UP000003692"/>
    </source>
</evidence>
<dbReference type="HOGENOM" id="CLU_2568403_0_0_6"/>
<comment type="caution">
    <text evidence="2">The sequence shown here is derived from an EMBL/GenBank/DDBJ whole genome shotgun (WGS) entry which is preliminary data.</text>
</comment>
<protein>
    <submittedName>
        <fullName evidence="2">Uncharacterized protein</fullName>
    </submittedName>
</protein>
<dbReference type="AlphaFoldDB" id="D4F939"/>
<evidence type="ECO:0000313" key="2">
    <source>
        <dbReference type="EMBL" id="EFE21718.1"/>
    </source>
</evidence>
<keyword evidence="1" id="KW-0812">Transmembrane</keyword>
<dbReference type="EMBL" id="ADGK01000269">
    <property type="protein sequence ID" value="EFE21718.1"/>
    <property type="molecule type" value="Genomic_DNA"/>
</dbReference>
<keyword evidence="1" id="KW-0472">Membrane</keyword>
<organism evidence="2 3">
    <name type="scientific">Edwardsiella tarda ATCC 23685</name>
    <dbReference type="NCBI Taxonomy" id="500638"/>
    <lineage>
        <taxon>Bacteria</taxon>
        <taxon>Pseudomonadati</taxon>
        <taxon>Pseudomonadota</taxon>
        <taxon>Gammaproteobacteria</taxon>
        <taxon>Enterobacterales</taxon>
        <taxon>Hafniaceae</taxon>
        <taxon>Edwardsiella</taxon>
    </lineage>
</organism>
<sequence>MGYFLFVVISASCFLFVLSGFPQLWRVLDHVFIPLRGLIYRIFHCYVWFFLALIESNIFYMVFAIYGGRSIKINCAQTGVH</sequence>
<proteinExistence type="predicted"/>
<evidence type="ECO:0000256" key="1">
    <source>
        <dbReference type="SAM" id="Phobius"/>
    </source>
</evidence>
<reference evidence="2 3" key="1">
    <citation type="submission" date="2010-02" db="EMBL/GenBank/DDBJ databases">
        <authorList>
            <person name="Weinstock G."/>
            <person name="Sodergren E."/>
            <person name="Clifton S."/>
            <person name="Fulton L."/>
            <person name="Fulton B."/>
            <person name="Courtney L."/>
            <person name="Fronick C."/>
            <person name="Harrison M."/>
            <person name="Strong C."/>
            <person name="Farmer C."/>
            <person name="Delahaunty K."/>
            <person name="Markovic C."/>
            <person name="Hall O."/>
            <person name="Minx P."/>
            <person name="Tomlinson C."/>
            <person name="Mitreva M."/>
            <person name="Nelson J."/>
            <person name="Hou S."/>
            <person name="Wollam A."/>
            <person name="Pepin K.H."/>
            <person name="Johnson M."/>
            <person name="Bhonagiri V."/>
            <person name="Zhang X."/>
            <person name="Suruliraj S."/>
            <person name="Warren W."/>
            <person name="Chinwalla A."/>
            <person name="Mardis E.R."/>
            <person name="Wilson R.K."/>
        </authorList>
    </citation>
    <scope>NUCLEOTIDE SEQUENCE [LARGE SCALE GENOMIC DNA]</scope>
    <source>
        <strain evidence="2 3">ATCC 23685</strain>
    </source>
</reference>
<name>D4F939_EDWTA</name>
<dbReference type="Proteomes" id="UP000003692">
    <property type="component" value="Unassembled WGS sequence"/>
</dbReference>
<gene>
    <name evidence="2" type="ORF">EDWATA_03294</name>
</gene>
<keyword evidence="1" id="KW-1133">Transmembrane helix</keyword>